<dbReference type="InterPro" id="IPR026992">
    <property type="entry name" value="DIOX_N"/>
</dbReference>
<evidence type="ECO:0000313" key="2">
    <source>
        <dbReference type="EMBL" id="KAK9800222.1"/>
    </source>
</evidence>
<dbReference type="PANTHER" id="PTHR47990">
    <property type="entry name" value="2-OXOGLUTARATE (2OG) AND FE(II)-DEPENDENT OXYGENASE SUPERFAMILY PROTEIN-RELATED"/>
    <property type="match status" value="1"/>
</dbReference>
<comment type="caution">
    <text evidence="2">The sequence shown here is derived from an EMBL/GenBank/DDBJ whole genome shotgun (WGS) entry which is preliminary data.</text>
</comment>
<accession>A0AAW1NZ78</accession>
<evidence type="ECO:0000259" key="1">
    <source>
        <dbReference type="Pfam" id="PF14226"/>
    </source>
</evidence>
<organism evidence="2 3">
    <name type="scientific">Symbiochloris irregularis</name>
    <dbReference type="NCBI Taxonomy" id="706552"/>
    <lineage>
        <taxon>Eukaryota</taxon>
        <taxon>Viridiplantae</taxon>
        <taxon>Chlorophyta</taxon>
        <taxon>core chlorophytes</taxon>
        <taxon>Trebouxiophyceae</taxon>
        <taxon>Trebouxiales</taxon>
        <taxon>Trebouxiaceae</taxon>
        <taxon>Symbiochloris</taxon>
    </lineage>
</organism>
<proteinExistence type="predicted"/>
<keyword evidence="3" id="KW-1185">Reference proteome</keyword>
<dbReference type="Proteomes" id="UP001465755">
    <property type="component" value="Unassembled WGS sequence"/>
</dbReference>
<gene>
    <name evidence="2" type="ORF">WJX73_000265</name>
</gene>
<reference evidence="2 3" key="1">
    <citation type="journal article" date="2024" name="Nat. Commun.">
        <title>Phylogenomics reveals the evolutionary origins of lichenization in chlorophyte algae.</title>
        <authorList>
            <person name="Puginier C."/>
            <person name="Libourel C."/>
            <person name="Otte J."/>
            <person name="Skaloud P."/>
            <person name="Haon M."/>
            <person name="Grisel S."/>
            <person name="Petersen M."/>
            <person name="Berrin J.G."/>
            <person name="Delaux P.M."/>
            <person name="Dal Grande F."/>
            <person name="Keller J."/>
        </authorList>
    </citation>
    <scope>NUCLEOTIDE SEQUENCE [LARGE SCALE GENOMIC DNA]</scope>
    <source>
        <strain evidence="2 3">SAG 2036</strain>
    </source>
</reference>
<dbReference type="EMBL" id="JALJOQ010000084">
    <property type="protein sequence ID" value="KAK9800222.1"/>
    <property type="molecule type" value="Genomic_DNA"/>
</dbReference>
<evidence type="ECO:0000313" key="3">
    <source>
        <dbReference type="Proteomes" id="UP001465755"/>
    </source>
</evidence>
<feature type="domain" description="Non-haem dioxygenase N-terminal" evidence="1">
    <location>
        <begin position="6"/>
        <end position="90"/>
    </location>
</feature>
<sequence length="295" mass="33216">MACRPPIVDLSDFDRRRSEIQKQLMDAAQGTGFFYISGHGIVQSLIDEAYGQADSFFQLPHDAKDRLPKVDWAACKVRGYELNNLTDGTLHESMMQAFDVHEDMEGAWPPESMLPDYRATTVAFMQAMHPVAQRILSCFATGLGFSPDFFEKMTDISSPENHTFLQYHKYPSTEGLKWKPGTNRITAHTDESLITLLHIGPGSMLSDGLLKSNYHRVRMPLPGEPQGDRYSMGYFVWPALHDKLQGKSGKTSATTMAEYMKQKGKIFSYSFSPDIDTYEKSQQYAFGPPQIESAA</sequence>
<dbReference type="AlphaFoldDB" id="A0AAW1NZ78"/>
<dbReference type="Pfam" id="PF14226">
    <property type="entry name" value="DIOX_N"/>
    <property type="match status" value="1"/>
</dbReference>
<dbReference type="InterPro" id="IPR027443">
    <property type="entry name" value="IPNS-like_sf"/>
</dbReference>
<name>A0AAW1NZ78_9CHLO</name>
<dbReference type="Gene3D" id="2.60.120.330">
    <property type="entry name" value="B-lactam Antibiotic, Isopenicillin N Synthase, Chain"/>
    <property type="match status" value="2"/>
</dbReference>
<protein>
    <recommendedName>
        <fullName evidence="1">Non-haem dioxygenase N-terminal domain-containing protein</fullName>
    </recommendedName>
</protein>
<dbReference type="SUPFAM" id="SSF51197">
    <property type="entry name" value="Clavaminate synthase-like"/>
    <property type="match status" value="1"/>
</dbReference>
<dbReference type="InterPro" id="IPR050231">
    <property type="entry name" value="Iron_ascorbate_oxido_reductase"/>
</dbReference>